<evidence type="ECO:0000256" key="1">
    <source>
        <dbReference type="ARBA" id="ARBA00004496"/>
    </source>
</evidence>
<dbReference type="FunCoup" id="A2I875">
    <property type="interactions" value="100"/>
</dbReference>
<evidence type="ECO:0000256" key="4">
    <source>
        <dbReference type="SAM" id="MobiDB-lite"/>
    </source>
</evidence>
<comment type="subcellular location">
    <subcellularLocation>
        <location evidence="1">Cytoplasm</location>
    </subcellularLocation>
</comment>
<dbReference type="GO" id="GO:0005737">
    <property type="term" value="C:cytoplasm"/>
    <property type="evidence" value="ECO:0007669"/>
    <property type="project" value="UniProtKB-SubCell"/>
</dbReference>
<organism evidence="6">
    <name type="scientific">Aedes aegypti</name>
    <name type="common">Yellowfever mosquito</name>
    <name type="synonym">Culex aegypti</name>
    <dbReference type="NCBI Taxonomy" id="7159"/>
    <lineage>
        <taxon>Eukaryota</taxon>
        <taxon>Metazoa</taxon>
        <taxon>Ecdysozoa</taxon>
        <taxon>Arthropoda</taxon>
        <taxon>Hexapoda</taxon>
        <taxon>Insecta</taxon>
        <taxon>Pterygota</taxon>
        <taxon>Neoptera</taxon>
        <taxon>Endopterygota</taxon>
        <taxon>Diptera</taxon>
        <taxon>Nematocera</taxon>
        <taxon>Culicoidea</taxon>
        <taxon>Culicidae</taxon>
        <taxon>Culicinae</taxon>
        <taxon>Aedini</taxon>
        <taxon>Aedes</taxon>
        <taxon>Stegomyia</taxon>
    </lineage>
</organism>
<dbReference type="GO" id="GO:0046600">
    <property type="term" value="P:negative regulation of centriole replication"/>
    <property type="evidence" value="ECO:0007669"/>
    <property type="project" value="TreeGrafter"/>
</dbReference>
<feature type="region of interest" description="Disordered" evidence="4">
    <location>
        <begin position="192"/>
        <end position="214"/>
    </location>
</feature>
<keyword evidence="3" id="KW-0175">Coiled coil</keyword>
<dbReference type="GO" id="GO:0007059">
    <property type="term" value="P:chromosome segregation"/>
    <property type="evidence" value="ECO:0007669"/>
    <property type="project" value="TreeGrafter"/>
</dbReference>
<dbReference type="GO" id="GO:0035371">
    <property type="term" value="C:microtubule plus-end"/>
    <property type="evidence" value="ECO:0007669"/>
    <property type="project" value="TreeGrafter"/>
</dbReference>
<dbReference type="GO" id="GO:0043015">
    <property type="term" value="F:gamma-tubulin binding"/>
    <property type="evidence" value="ECO:0007669"/>
    <property type="project" value="TreeGrafter"/>
</dbReference>
<feature type="region of interest" description="Disordered" evidence="4">
    <location>
        <begin position="405"/>
        <end position="437"/>
    </location>
</feature>
<feature type="coiled-coil region" evidence="3">
    <location>
        <begin position="822"/>
        <end position="915"/>
    </location>
</feature>
<gene>
    <name evidence="6" type="ORF">Aael_AAEL008110</name>
</gene>
<dbReference type="Pfam" id="PF07989">
    <property type="entry name" value="Cnn_1N"/>
    <property type="match status" value="1"/>
</dbReference>
<evidence type="ECO:0000256" key="3">
    <source>
        <dbReference type="SAM" id="Coils"/>
    </source>
</evidence>
<feature type="compositionally biased region" description="Polar residues" evidence="4">
    <location>
        <begin position="1161"/>
        <end position="1172"/>
    </location>
</feature>
<evidence type="ECO:0000256" key="2">
    <source>
        <dbReference type="ARBA" id="ARBA00022490"/>
    </source>
</evidence>
<evidence type="ECO:0000313" key="6">
    <source>
        <dbReference type="EMBL" id="ABM68603.1"/>
    </source>
</evidence>
<feature type="region of interest" description="Disordered" evidence="4">
    <location>
        <begin position="1"/>
        <end position="44"/>
    </location>
</feature>
<feature type="coiled-coil region" evidence="3">
    <location>
        <begin position="1246"/>
        <end position="1273"/>
    </location>
</feature>
<feature type="compositionally biased region" description="Polar residues" evidence="4">
    <location>
        <begin position="405"/>
        <end position="423"/>
    </location>
</feature>
<sequence length="1307" mass="147870">MSGIFKYTPNRAAASTPNRRSAFGLGFGGSPGQQDATMDNSYTMGFRSPSMNALAGQSSPCQGRSLREYEEQMSALRKENFNLKLRIYFLEENAGIGGNTSGGGPGGNGAGLGHGSPTDGTVAPESLFKQNIDLKVGSLRKDLQEKQDLLCQAAKAMEMMEESQRKAEHHHREVLNDMEHRLEMLQQEIKQMEAADRQHQQQEQHHGNNTTRSALNDTNLLDILEKQHLELNVVDKLQALDMENVIRQCRTQNEELWRQISDLNKQLEEKEHKLNTLEVQLSEMRYECAEMKDKLEENDRSTSDAEDIIAVKSASQYGYNQYASKFKKERHKLLAEIEQLKMQVSSVPSKIRPKSMPASAIGMEYSSKQKLRFEVFPSAKVSPTDCRRTSNYNWGLQQSRSQSCLGTSYTSSPTASPQSSKLSYLNRRKSGSEPEISCIGKYGEPSYGSSSKDWPMSSKPAKNAYFDRIKVLRLKKDLFQAKSELAEKLCQLDDTEVKLKEKMAELSKTAKMVEKLVKTITELQMENARLKRNSIVSDPGSAQLEQPIFDHNQQIVSQEEYDSLCQRLKDLQTKNNSLIQQLTSSSNDRNENIIIKQLNEEVIQAREEAEKAQRWRKECVDLCAISTARLEELAGFLDSLLRNDEFSGTLSIARRKAIRKAVDRSLDLSRSLNMSISVTRFSLPENSFVNLSSLTGFLNGTEQSLLLEEEANKENIGSAEKVIATLKAENRELRGQLENRGSAKKNHSEARRKLIPLMPEPVSDSEAWSEPDRDVSLARIGLEERSSLTNSGGKGKPIPRAHGTVLQEFSSTSENEGNVNHLKKQGAEVKQLQEAVQEKDSKILEIQTRMVDLDNKLQEERMKASRTQVELENTRHVNQRLEKEKNEQTKRLEELNREIQQKDELIEKLKKDRDQAFVDLRVALMKHDSLKAEYQDCQQKHKIQIDSLLAQERQRLEELRQDLTESFNNQLKAKQASFDASLEERYISKNIYLEKVKELEEVHIRLEDAHLNLMNMTEIEGKMKQQVTEAEQSVQKMRKALDDATLQTSKAALERTKAMNEKRLLEDELQHVKQDLEAVKAEKNELNARLVEVQTRLQQVQRSPAQRLNSSSGAECSTASGYASEEFLSVANRHPKLEHGLRVENSSPDLGIESDAGRLSNPETNPRTSAATGSEGAMSPARPLLKTLELTKSMSNLLMDPKEDAKTELNSSAQAADGKSAIHDCVKIEADFAELKRRYKQTRRHLELAYDSIKSSNKRKEQLERDIKQQIQKTNVVLKTVRTNMTNELEKSASGGALPQAETGRKS</sequence>
<reference evidence="6" key="1">
    <citation type="submission" date="2006-12" db="EMBL/GenBank/DDBJ databases">
        <authorList>
            <person name="Lobo N.F."/>
            <person name="Campbell K.S."/>
            <person name="Thaner D."/>
            <person name="deBruyn B."/>
            <person name="Koo H."/>
            <person name="Gelbart W.M."/>
            <person name="Loftus B.J."/>
            <person name="Severson D.W."/>
            <person name="Collins F.H."/>
        </authorList>
    </citation>
    <scope>NUCLEOTIDE SEQUENCE</scope>
</reference>
<evidence type="ECO:0000259" key="5">
    <source>
        <dbReference type="Pfam" id="PF07989"/>
    </source>
</evidence>
<dbReference type="GO" id="GO:0000132">
    <property type="term" value="P:establishment of mitotic spindle orientation"/>
    <property type="evidence" value="ECO:0007669"/>
    <property type="project" value="TreeGrafter"/>
</dbReference>
<reference evidence="6" key="2">
    <citation type="journal article" date="2007" name="Genome Biol.">
        <title>Analysis of 14 BAC sequences from the Aedes aegypti genome: a benchmark for genome annotation and assembly.</title>
        <authorList>
            <person name="Lobo N.F."/>
            <person name="Campbell K.S."/>
            <person name="Thaner D."/>
            <person name="Debruyn B."/>
            <person name="Koo H."/>
            <person name="Gelbart W.M."/>
            <person name="Loftus B.J."/>
            <person name="Severson D.W."/>
            <person name="Collins F.H."/>
        </authorList>
    </citation>
    <scope>NUCLEOTIDE SEQUENCE</scope>
</reference>
<dbReference type="GO" id="GO:0097431">
    <property type="term" value="C:mitotic spindle pole"/>
    <property type="evidence" value="ECO:0007669"/>
    <property type="project" value="TreeGrafter"/>
</dbReference>
<feature type="compositionally biased region" description="Polar residues" evidence="4">
    <location>
        <begin position="32"/>
        <end position="44"/>
    </location>
</feature>
<feature type="region of interest" description="Disordered" evidence="4">
    <location>
        <begin position="1139"/>
        <end position="1180"/>
    </location>
</feature>
<keyword evidence="2" id="KW-0963">Cytoplasm</keyword>
<dbReference type="EMBL" id="EF173373">
    <property type="protein sequence ID" value="ABM68603.1"/>
    <property type="molecule type" value="Genomic_DNA"/>
</dbReference>
<dbReference type="VEuPathDB" id="VectorBase:AAEL019814"/>
<feature type="coiled-coil region" evidence="3">
    <location>
        <begin position="253"/>
        <end position="294"/>
    </location>
</feature>
<dbReference type="InterPro" id="IPR042791">
    <property type="entry name" value="CDK5RAP2"/>
</dbReference>
<dbReference type="InterPro" id="IPR012943">
    <property type="entry name" value="Cnn_1N"/>
</dbReference>
<dbReference type="InParanoid" id="A2I875"/>
<feature type="coiled-coil region" evidence="3">
    <location>
        <begin position="942"/>
        <end position="1103"/>
    </location>
</feature>
<protein>
    <submittedName>
        <fullName evidence="6">AAEL008110-PA</fullName>
    </submittedName>
</protein>
<feature type="domain" description="Centrosomin N-terminal motif 1" evidence="5">
    <location>
        <begin position="65"/>
        <end position="158"/>
    </location>
</feature>
<feature type="coiled-coil region" evidence="3">
    <location>
        <begin position="561"/>
        <end position="615"/>
    </location>
</feature>
<feature type="coiled-coil region" evidence="3">
    <location>
        <begin position="485"/>
        <end position="533"/>
    </location>
</feature>
<dbReference type="GO" id="GO:0090266">
    <property type="term" value="P:regulation of mitotic cell cycle spindle assembly checkpoint"/>
    <property type="evidence" value="ECO:0007669"/>
    <property type="project" value="TreeGrafter"/>
</dbReference>
<proteinExistence type="predicted"/>
<dbReference type="GO" id="GO:0008017">
    <property type="term" value="F:microtubule binding"/>
    <property type="evidence" value="ECO:0007669"/>
    <property type="project" value="TreeGrafter"/>
</dbReference>
<accession>A2I875</accession>
<dbReference type="GO" id="GO:0007099">
    <property type="term" value="P:centriole replication"/>
    <property type="evidence" value="ECO:0007669"/>
    <property type="project" value="TreeGrafter"/>
</dbReference>
<feature type="compositionally biased region" description="Basic and acidic residues" evidence="4">
    <location>
        <begin position="192"/>
        <end position="206"/>
    </location>
</feature>
<dbReference type="GO" id="GO:0001578">
    <property type="term" value="P:microtubule bundle formation"/>
    <property type="evidence" value="ECO:0007669"/>
    <property type="project" value="TreeGrafter"/>
</dbReference>
<feature type="region of interest" description="Disordered" evidence="4">
    <location>
        <begin position="1286"/>
        <end position="1307"/>
    </location>
</feature>
<name>A2I875_AEDAE</name>
<dbReference type="PANTHER" id="PTHR46930:SF1">
    <property type="entry name" value="CDK5 REGULATORY SUBUNIT-ASSOCIATED PROTEIN 2"/>
    <property type="match status" value="1"/>
</dbReference>
<dbReference type="GO" id="GO:0000242">
    <property type="term" value="C:pericentriolar material"/>
    <property type="evidence" value="ECO:0007669"/>
    <property type="project" value="TreeGrafter"/>
</dbReference>
<dbReference type="PANTHER" id="PTHR46930">
    <property type="entry name" value="CDK5 REGULATORY SUBUNIT-ASSOCIATED PROTEIN 2"/>
    <property type="match status" value="1"/>
</dbReference>